<dbReference type="EMBL" id="JACHMW010000001">
    <property type="protein sequence ID" value="MBB5847986.1"/>
    <property type="molecule type" value="Genomic_DNA"/>
</dbReference>
<feature type="region of interest" description="Disordered" evidence="1">
    <location>
        <begin position="44"/>
        <end position="157"/>
    </location>
</feature>
<proteinExistence type="predicted"/>
<keyword evidence="3" id="KW-0808">Transferase</keyword>
<dbReference type="GO" id="GO:0016301">
    <property type="term" value="F:kinase activity"/>
    <property type="evidence" value="ECO:0007669"/>
    <property type="project" value="UniProtKB-KW"/>
</dbReference>
<evidence type="ECO:0000313" key="4">
    <source>
        <dbReference type="Proteomes" id="UP000567246"/>
    </source>
</evidence>
<evidence type="ECO:0000256" key="1">
    <source>
        <dbReference type="SAM" id="MobiDB-lite"/>
    </source>
</evidence>
<feature type="compositionally biased region" description="Low complexity" evidence="1">
    <location>
        <begin position="51"/>
        <end position="60"/>
    </location>
</feature>
<feature type="compositionally biased region" description="Basic and acidic residues" evidence="1">
    <location>
        <begin position="384"/>
        <end position="394"/>
    </location>
</feature>
<feature type="domain" description="DUF3071" evidence="2">
    <location>
        <begin position="1"/>
        <end position="282"/>
    </location>
</feature>
<dbReference type="AlphaFoldDB" id="A0A7W9JHH3"/>
<evidence type="ECO:0000259" key="2">
    <source>
        <dbReference type="Pfam" id="PF11268"/>
    </source>
</evidence>
<dbReference type="NCBIfam" id="NF040712">
    <property type="entry name" value="SepH"/>
    <property type="match status" value="1"/>
</dbReference>
<sequence>MAELRLTGPTEDGDALRLLDPDGAEHALPLTPYLRRLVLEDAERAGDDDAAPASSSWYDLAEMDEAAEEDSPGGEEPSDDDDAAGQSEDAPGPTRPDEELSLTPRIDPEPAPTQTPQPAADAEDDDTAPAAASPAALTDQESVKAAATQEAEPLSPREIQQRIRAGASVEQVARESGNAFSRIRTYGYPVLAERGWMAQQAQAVEVWVGGPDLYSDVVEDGGPSTLGLLAGHRLAEIGVDGSSLEWDAWRGEQGGWTVAARFSVAGLTGLPTREQPPALWSFRPAGRHLEPRNAWARVLSEAEAWDVFSRAEAGAPADAPLESVDAEVAADAPESVTPAGAASARTDRDADLLEILRVRRGQRVGADVESDDALAHLIAREHADRQAREDDAPRRLAPVDAEGRRAAADEAGSGEDSPHERPAGVGADAATPAEVQAVVDRADETPETTADPAAEVADASEAAPTDAADDDVPADTPSDAAEDADDEEARKAEAPAARDRPAMPVVTPRPRARSAARRASVPSWDEIVFGRKGD</sequence>
<name>A0A7W9JHH3_9MICC</name>
<dbReference type="Proteomes" id="UP000567246">
    <property type="component" value="Unassembled WGS sequence"/>
</dbReference>
<dbReference type="InterPro" id="IPR021421">
    <property type="entry name" value="DUF3071"/>
</dbReference>
<dbReference type="RefSeq" id="WP_184170661.1">
    <property type="nucleotide sequence ID" value="NZ_BAABAG010000005.1"/>
</dbReference>
<keyword evidence="3" id="KW-0418">Kinase</keyword>
<reference evidence="3 4" key="1">
    <citation type="submission" date="2020-08" db="EMBL/GenBank/DDBJ databases">
        <title>Sequencing the genomes of 1000 actinobacteria strains.</title>
        <authorList>
            <person name="Klenk H.-P."/>
        </authorList>
    </citation>
    <scope>NUCLEOTIDE SEQUENCE [LARGE SCALE GENOMIC DNA]</scope>
    <source>
        <strain evidence="3 4">DSM 17945</strain>
    </source>
</reference>
<feature type="compositionally biased region" description="Basic and acidic residues" evidence="1">
    <location>
        <begin position="488"/>
        <end position="501"/>
    </location>
</feature>
<feature type="compositionally biased region" description="Low complexity" evidence="1">
    <location>
        <begin position="447"/>
        <end position="466"/>
    </location>
</feature>
<feature type="compositionally biased region" description="Low complexity" evidence="1">
    <location>
        <begin position="128"/>
        <end position="140"/>
    </location>
</feature>
<feature type="region of interest" description="Disordered" evidence="1">
    <location>
        <begin position="384"/>
        <end position="534"/>
    </location>
</feature>
<feature type="compositionally biased region" description="Acidic residues" evidence="1">
    <location>
        <begin position="61"/>
        <end position="83"/>
    </location>
</feature>
<organism evidence="3 4">
    <name type="scientific">Micrococcus endophyticus</name>
    <dbReference type="NCBI Taxonomy" id="455343"/>
    <lineage>
        <taxon>Bacteria</taxon>
        <taxon>Bacillati</taxon>
        <taxon>Actinomycetota</taxon>
        <taxon>Actinomycetes</taxon>
        <taxon>Micrococcales</taxon>
        <taxon>Micrococcaceae</taxon>
        <taxon>Micrococcus</taxon>
    </lineage>
</organism>
<dbReference type="InterPro" id="IPR047682">
    <property type="entry name" value="SepH-like"/>
</dbReference>
<dbReference type="Pfam" id="PF11268">
    <property type="entry name" value="DUF3071"/>
    <property type="match status" value="1"/>
</dbReference>
<keyword evidence="4" id="KW-1185">Reference proteome</keyword>
<gene>
    <name evidence="3" type="ORF">HDA33_000550</name>
</gene>
<protein>
    <submittedName>
        <fullName evidence="3">Chemotaxis protein histidine kinase CheA</fullName>
    </submittedName>
</protein>
<accession>A0A7W9JHH3</accession>
<comment type="caution">
    <text evidence="3">The sequence shown here is derived from an EMBL/GenBank/DDBJ whole genome shotgun (WGS) entry which is preliminary data.</text>
</comment>
<evidence type="ECO:0000313" key="3">
    <source>
        <dbReference type="EMBL" id="MBB5847986.1"/>
    </source>
</evidence>